<evidence type="ECO:0000256" key="4">
    <source>
        <dbReference type="ARBA" id="ARBA00022723"/>
    </source>
</evidence>
<gene>
    <name evidence="8" type="primary">vapC</name>
    <name evidence="10" type="ORF">AArc1_0852</name>
    <name evidence="11" type="ORF">AArcMg_2850</name>
</gene>
<keyword evidence="4 8" id="KW-0479">Metal-binding</keyword>
<dbReference type="AlphaFoldDB" id="A0A346PTJ4"/>
<accession>A0A346PCE9</accession>
<dbReference type="OrthoDB" id="147588at2157"/>
<evidence type="ECO:0000313" key="13">
    <source>
        <dbReference type="Proteomes" id="UP000258707"/>
    </source>
</evidence>
<accession>A0A346PTJ4</accession>
<feature type="binding site" evidence="8">
    <location>
        <position position="5"/>
    </location>
    <ligand>
        <name>Mg(2+)</name>
        <dbReference type="ChEBI" id="CHEBI:18420"/>
    </ligand>
</feature>
<organism evidence="11 12">
    <name type="scientific">Natrarchaeobaculum sulfurireducens</name>
    <dbReference type="NCBI Taxonomy" id="2044521"/>
    <lineage>
        <taxon>Archaea</taxon>
        <taxon>Methanobacteriati</taxon>
        <taxon>Methanobacteriota</taxon>
        <taxon>Stenosarchaea group</taxon>
        <taxon>Halobacteria</taxon>
        <taxon>Halobacteriales</taxon>
        <taxon>Natrialbaceae</taxon>
        <taxon>Natrarchaeobaculum</taxon>
    </lineage>
</organism>
<evidence type="ECO:0000256" key="5">
    <source>
        <dbReference type="ARBA" id="ARBA00022801"/>
    </source>
</evidence>
<dbReference type="GO" id="GO:0090729">
    <property type="term" value="F:toxin activity"/>
    <property type="evidence" value="ECO:0007669"/>
    <property type="project" value="UniProtKB-KW"/>
</dbReference>
<dbReference type="RefSeq" id="WP_117363392.1">
    <property type="nucleotide sequence ID" value="NZ_CP024047.1"/>
</dbReference>
<dbReference type="SUPFAM" id="SSF88723">
    <property type="entry name" value="PIN domain-like"/>
    <property type="match status" value="1"/>
</dbReference>
<dbReference type="EMBL" id="CP024047">
    <property type="protein sequence ID" value="AXR77194.1"/>
    <property type="molecule type" value="Genomic_DNA"/>
</dbReference>
<evidence type="ECO:0000256" key="6">
    <source>
        <dbReference type="ARBA" id="ARBA00022842"/>
    </source>
</evidence>
<dbReference type="GO" id="GO:0000287">
    <property type="term" value="F:magnesium ion binding"/>
    <property type="evidence" value="ECO:0007669"/>
    <property type="project" value="UniProtKB-UniRule"/>
</dbReference>
<keyword evidence="5 8" id="KW-0378">Hydrolase</keyword>
<evidence type="ECO:0000256" key="3">
    <source>
        <dbReference type="ARBA" id="ARBA00022722"/>
    </source>
</evidence>
<dbReference type="PANTHER" id="PTHR33653">
    <property type="entry name" value="RIBONUCLEASE VAPC2"/>
    <property type="match status" value="1"/>
</dbReference>
<reference evidence="12" key="2">
    <citation type="submission" date="2018-02" db="EMBL/GenBank/DDBJ databases">
        <title>Phenotypic and genomic properties of facultatively anaerobic sulfur-reducing natronoarchaea from hypersaline soda lakes.</title>
        <authorList>
            <person name="Sorokin D.Y."/>
            <person name="Kublanov I.V."/>
            <person name="Roman P."/>
            <person name="Sinninghe Damste J.S."/>
            <person name="Golyshin P.N."/>
            <person name="Rojo D."/>
            <person name="Ciordia S."/>
            <person name="Mena M.D.C."/>
            <person name="Ferrer M."/>
            <person name="Messina E."/>
            <person name="Smedile F."/>
            <person name="La Spada G."/>
            <person name="La Cono V."/>
            <person name="Yakimov M.M."/>
        </authorList>
    </citation>
    <scope>NUCLEOTIDE SEQUENCE [LARGE SCALE GENOMIC DNA]</scope>
    <source>
        <strain evidence="12">AArc-Mg</strain>
    </source>
</reference>
<reference evidence="11" key="3">
    <citation type="journal article" date="2019" name="Int. J. Syst. Evol. Microbiol.">
        <title>Natronolimnobius sulfurireducens sp. nov. and Halalkaliarchaeum desulfuricum gen. nov., sp. nov., the first sulfur-respiring alkaliphilic haloarchaea from hypersaline alkaline lakes.</title>
        <authorList>
            <person name="Sorokin D.Y."/>
            <person name="Yakimov M."/>
            <person name="Messina E."/>
            <person name="Merkel A.Y."/>
            <person name="Bale N.J."/>
            <person name="Sinninghe Damste J.S."/>
        </authorList>
    </citation>
    <scope>NUCLEOTIDE SEQUENCE</scope>
    <source>
        <strain evidence="11">AArc-Mg</strain>
        <strain evidence="10">AArc1</strain>
    </source>
</reference>
<dbReference type="GeneID" id="37643343"/>
<dbReference type="GO" id="GO:0004540">
    <property type="term" value="F:RNA nuclease activity"/>
    <property type="evidence" value="ECO:0007669"/>
    <property type="project" value="InterPro"/>
</dbReference>
<evidence type="ECO:0000313" key="10">
    <source>
        <dbReference type="EMBL" id="AXR77194.1"/>
    </source>
</evidence>
<protein>
    <recommendedName>
        <fullName evidence="8">Ribonuclease VapC</fullName>
        <shortName evidence="8">RNase VapC</shortName>
        <ecNumber evidence="8">3.1.-.-</ecNumber>
    </recommendedName>
    <alternativeName>
        <fullName evidence="8">Putative toxin VapC</fullName>
    </alternativeName>
</protein>
<comment type="similarity">
    <text evidence="7 8">Belongs to the PINc/VapC protein family.</text>
</comment>
<dbReference type="GO" id="GO:0016787">
    <property type="term" value="F:hydrolase activity"/>
    <property type="evidence" value="ECO:0007669"/>
    <property type="project" value="UniProtKB-KW"/>
</dbReference>
<sequence>MIVFDSTFLVDYLNEEDAAAAFLEEHDGKPFFAPSLALFEAYRGAARSAGRDGIERVTTGLDWIEPLDLTEPVAREAATIEAELLEDGTPINLGDILIAAVCRHNGGQLVTRDADFDAVDDLEVVSY</sequence>
<keyword evidence="12" id="KW-1185">Reference proteome</keyword>
<dbReference type="Proteomes" id="UP000258613">
    <property type="component" value="Chromosome"/>
</dbReference>
<reference evidence="13" key="1">
    <citation type="submission" date="2017-10" db="EMBL/GenBank/DDBJ databases">
        <title>Phenotypic and genomic properties of facultatively anaerobic sulfur-reducing natronoarchaea from hypersaline soda lakes.</title>
        <authorList>
            <person name="Sorokin D.Y."/>
            <person name="Kublanov I.V."/>
            <person name="Roman P."/>
            <person name="Sinninghe Damste J.S."/>
            <person name="Golyshin P.N."/>
            <person name="Rojo D."/>
            <person name="Ciordia S."/>
            <person name="Mena Md.C."/>
            <person name="Ferrer M."/>
            <person name="Messina E."/>
            <person name="Smedile F."/>
            <person name="La Spada G."/>
            <person name="La Cono V."/>
            <person name="Yakimov M.M."/>
        </authorList>
    </citation>
    <scope>NUCLEOTIDE SEQUENCE [LARGE SCALE GENOMIC DNA]</scope>
    <source>
        <strain evidence="13">AArc1</strain>
    </source>
</reference>
<keyword evidence="3 8" id="KW-0540">Nuclease</keyword>
<dbReference type="CDD" id="cd18739">
    <property type="entry name" value="PIN_VapC4-5_FitB-like"/>
    <property type="match status" value="1"/>
</dbReference>
<dbReference type="Gene3D" id="3.40.50.1010">
    <property type="entry name" value="5'-nuclease"/>
    <property type="match status" value="1"/>
</dbReference>
<dbReference type="InterPro" id="IPR022907">
    <property type="entry name" value="VapC_family"/>
</dbReference>
<dbReference type="HAMAP" id="MF_00265">
    <property type="entry name" value="VapC_Nob1"/>
    <property type="match status" value="1"/>
</dbReference>
<dbReference type="EMBL" id="CP027033">
    <property type="protein sequence ID" value="AXR82839.1"/>
    <property type="molecule type" value="Genomic_DNA"/>
</dbReference>
<feature type="binding site" evidence="8">
    <location>
        <position position="95"/>
    </location>
    <ligand>
        <name>Mg(2+)</name>
        <dbReference type="ChEBI" id="CHEBI:18420"/>
    </ligand>
</feature>
<dbReference type="PANTHER" id="PTHR33653:SF1">
    <property type="entry name" value="RIBONUCLEASE VAPC2"/>
    <property type="match status" value="1"/>
</dbReference>
<dbReference type="Proteomes" id="UP000258707">
    <property type="component" value="Chromosome"/>
</dbReference>
<feature type="domain" description="PIN" evidence="9">
    <location>
        <begin position="2"/>
        <end position="121"/>
    </location>
</feature>
<dbReference type="InterPro" id="IPR050556">
    <property type="entry name" value="Type_II_TA_system_RNase"/>
</dbReference>
<dbReference type="KEGG" id="nan:AArc1_0852"/>
<evidence type="ECO:0000256" key="7">
    <source>
        <dbReference type="ARBA" id="ARBA00038093"/>
    </source>
</evidence>
<dbReference type="Pfam" id="PF01850">
    <property type="entry name" value="PIN"/>
    <property type="match status" value="1"/>
</dbReference>
<comment type="cofactor">
    <cofactor evidence="1 8">
        <name>Mg(2+)</name>
        <dbReference type="ChEBI" id="CHEBI:18420"/>
    </cofactor>
</comment>
<evidence type="ECO:0000256" key="8">
    <source>
        <dbReference type="HAMAP-Rule" id="MF_00265"/>
    </source>
</evidence>
<evidence type="ECO:0000313" key="12">
    <source>
        <dbReference type="Proteomes" id="UP000258613"/>
    </source>
</evidence>
<dbReference type="InterPro" id="IPR029060">
    <property type="entry name" value="PIN-like_dom_sf"/>
</dbReference>
<dbReference type="InterPro" id="IPR002716">
    <property type="entry name" value="PIN_dom"/>
</dbReference>
<dbReference type="KEGG" id="nag:AArcMg_2850"/>
<evidence type="ECO:0000256" key="2">
    <source>
        <dbReference type="ARBA" id="ARBA00022649"/>
    </source>
</evidence>
<evidence type="ECO:0000256" key="1">
    <source>
        <dbReference type="ARBA" id="ARBA00001946"/>
    </source>
</evidence>
<keyword evidence="8" id="KW-0800">Toxin</keyword>
<proteinExistence type="inferred from homology"/>
<evidence type="ECO:0000313" key="11">
    <source>
        <dbReference type="EMBL" id="AXR82839.1"/>
    </source>
</evidence>
<dbReference type="EC" id="3.1.-.-" evidence="8"/>
<keyword evidence="6 8" id="KW-0460">Magnesium</keyword>
<name>A0A346PTJ4_9EURY</name>
<keyword evidence="2 8" id="KW-1277">Toxin-antitoxin system</keyword>
<comment type="function">
    <text evidence="8">Toxic component of a toxin-antitoxin (TA) system. An RNase.</text>
</comment>
<evidence type="ECO:0000259" key="9">
    <source>
        <dbReference type="Pfam" id="PF01850"/>
    </source>
</evidence>